<feature type="transmembrane region" description="Helical" evidence="6">
    <location>
        <begin position="23"/>
        <end position="40"/>
    </location>
</feature>
<comment type="subcellular location">
    <subcellularLocation>
        <location evidence="1">Cell membrane</location>
        <topology evidence="1">Multi-pass membrane protein</topology>
    </subcellularLocation>
</comment>
<gene>
    <name evidence="7" type="ORF">RM844_28430</name>
</gene>
<dbReference type="NCBIfam" id="TIGR00374">
    <property type="entry name" value="flippase-like domain"/>
    <property type="match status" value="1"/>
</dbReference>
<evidence type="ECO:0000256" key="5">
    <source>
        <dbReference type="ARBA" id="ARBA00023136"/>
    </source>
</evidence>
<feature type="transmembrane region" description="Helical" evidence="6">
    <location>
        <begin position="318"/>
        <end position="337"/>
    </location>
</feature>
<protein>
    <submittedName>
        <fullName evidence="7">YbhN family protein</fullName>
    </submittedName>
</protein>
<sequence>MPRQPDDAPAGWRPRSRGRLNRWWAAALAIVLAVSVVLVVTRRHDLTEALHLISRVRPPDLAVPLLLETLSLVCFAAVQRTLLRSGGVRWSLPRVTGFAVAGNAMAGTLPGGTAFAALWGYRQLTRRLVEPVLAGVVLAVTGALSGLALLLLLAVGAVTAGALVGPVLGAGAGLAALALMLLLLARLAGPKLAARRLLAAGGRRFRRLRRAEDALTRDVDPRAAGGHGVLLSVWLRPFLWALLYWLCDAACLVACCWALGIGPPWHSLLLAYALAQVVGSLRVTPGSLVVFETSLSTLLVAHGLPSREAIAVTLLYRIFNYWLPQLVGWVCWVAFTARGRHRPAGTR</sequence>
<dbReference type="PANTHER" id="PTHR39087:SF2">
    <property type="entry name" value="UPF0104 MEMBRANE PROTEIN MJ1595"/>
    <property type="match status" value="1"/>
</dbReference>
<evidence type="ECO:0000256" key="2">
    <source>
        <dbReference type="ARBA" id="ARBA00022475"/>
    </source>
</evidence>
<evidence type="ECO:0000256" key="6">
    <source>
        <dbReference type="SAM" id="Phobius"/>
    </source>
</evidence>
<evidence type="ECO:0000313" key="8">
    <source>
        <dbReference type="Proteomes" id="UP001183410"/>
    </source>
</evidence>
<evidence type="ECO:0000256" key="3">
    <source>
        <dbReference type="ARBA" id="ARBA00022692"/>
    </source>
</evidence>
<dbReference type="EMBL" id="JAVREO010000024">
    <property type="protein sequence ID" value="MDT0270204.1"/>
    <property type="molecule type" value="Genomic_DNA"/>
</dbReference>
<dbReference type="InterPro" id="IPR022791">
    <property type="entry name" value="L-PG_synthase/AglD"/>
</dbReference>
<keyword evidence="4 6" id="KW-1133">Transmembrane helix</keyword>
<evidence type="ECO:0000256" key="1">
    <source>
        <dbReference type="ARBA" id="ARBA00004651"/>
    </source>
</evidence>
<feature type="transmembrane region" description="Helical" evidence="6">
    <location>
        <begin position="167"/>
        <end position="188"/>
    </location>
</feature>
<dbReference type="Proteomes" id="UP001183410">
    <property type="component" value="Unassembled WGS sequence"/>
</dbReference>
<name>A0ABU2JZM7_9ACTN</name>
<keyword evidence="8" id="KW-1185">Reference proteome</keyword>
<feature type="transmembrane region" description="Helical" evidence="6">
    <location>
        <begin position="61"/>
        <end position="78"/>
    </location>
</feature>
<accession>A0ABU2JZM7</accession>
<evidence type="ECO:0000256" key="4">
    <source>
        <dbReference type="ARBA" id="ARBA00022989"/>
    </source>
</evidence>
<feature type="transmembrane region" description="Helical" evidence="6">
    <location>
        <begin position="132"/>
        <end position="155"/>
    </location>
</feature>
<comment type="caution">
    <text evidence="7">The sequence shown here is derived from an EMBL/GenBank/DDBJ whole genome shotgun (WGS) entry which is preliminary data.</text>
</comment>
<keyword evidence="2" id="KW-1003">Cell membrane</keyword>
<evidence type="ECO:0000313" key="7">
    <source>
        <dbReference type="EMBL" id="MDT0270204.1"/>
    </source>
</evidence>
<reference evidence="8" key="1">
    <citation type="submission" date="2023-07" db="EMBL/GenBank/DDBJ databases">
        <title>30 novel species of actinomycetes from the DSMZ collection.</title>
        <authorList>
            <person name="Nouioui I."/>
        </authorList>
    </citation>
    <scope>NUCLEOTIDE SEQUENCE [LARGE SCALE GENOMIC DNA]</scope>
    <source>
        <strain evidence="8">DSM 44915</strain>
    </source>
</reference>
<keyword evidence="5 6" id="KW-0472">Membrane</keyword>
<dbReference type="PANTHER" id="PTHR39087">
    <property type="entry name" value="UPF0104 MEMBRANE PROTEIN MJ1595"/>
    <property type="match status" value="1"/>
</dbReference>
<keyword evidence="3 6" id="KW-0812">Transmembrane</keyword>
<dbReference type="Pfam" id="PF03706">
    <property type="entry name" value="LPG_synthase_TM"/>
    <property type="match status" value="1"/>
</dbReference>
<proteinExistence type="predicted"/>
<feature type="transmembrane region" description="Helical" evidence="6">
    <location>
        <begin position="238"/>
        <end position="260"/>
    </location>
</feature>
<dbReference type="RefSeq" id="WP_311670283.1">
    <property type="nucleotide sequence ID" value="NZ_JAVREO010000024.1"/>
</dbReference>
<organism evidence="7 8">
    <name type="scientific">Streptomyces chisholmiae</name>
    <dbReference type="NCBI Taxonomy" id="3075540"/>
    <lineage>
        <taxon>Bacteria</taxon>
        <taxon>Bacillati</taxon>
        <taxon>Actinomycetota</taxon>
        <taxon>Actinomycetes</taxon>
        <taxon>Kitasatosporales</taxon>
        <taxon>Streptomycetaceae</taxon>
        <taxon>Streptomyces</taxon>
    </lineage>
</organism>
<feature type="transmembrane region" description="Helical" evidence="6">
    <location>
        <begin position="98"/>
        <end position="120"/>
    </location>
</feature>